<dbReference type="RefSeq" id="WP_406698722.1">
    <property type="nucleotide sequence ID" value="NZ_CP155447.1"/>
</dbReference>
<protein>
    <recommendedName>
        <fullName evidence="3">SGNH hydrolase-type esterase domain-containing protein</fullName>
    </recommendedName>
</protein>
<dbReference type="EMBL" id="CP155447">
    <property type="protein sequence ID" value="XBH05871.1"/>
    <property type="molecule type" value="Genomic_DNA"/>
</dbReference>
<evidence type="ECO:0008006" key="3">
    <source>
        <dbReference type="Google" id="ProtNLM"/>
    </source>
</evidence>
<name>A0AAU7CKW9_9BACT</name>
<evidence type="ECO:0000313" key="2">
    <source>
        <dbReference type="EMBL" id="XBH05871.1"/>
    </source>
</evidence>
<proteinExistence type="predicted"/>
<organism evidence="2">
    <name type="scientific">Singulisphaera sp. Ch08</name>
    <dbReference type="NCBI Taxonomy" id="3120278"/>
    <lineage>
        <taxon>Bacteria</taxon>
        <taxon>Pseudomonadati</taxon>
        <taxon>Planctomycetota</taxon>
        <taxon>Planctomycetia</taxon>
        <taxon>Isosphaerales</taxon>
        <taxon>Isosphaeraceae</taxon>
        <taxon>Singulisphaera</taxon>
    </lineage>
</organism>
<dbReference type="Gene3D" id="3.40.50.1110">
    <property type="entry name" value="SGNH hydrolase"/>
    <property type="match status" value="1"/>
</dbReference>
<feature type="region of interest" description="Disordered" evidence="1">
    <location>
        <begin position="391"/>
        <end position="421"/>
    </location>
</feature>
<dbReference type="SUPFAM" id="SSF52266">
    <property type="entry name" value="SGNH hydrolase"/>
    <property type="match status" value="1"/>
</dbReference>
<gene>
    <name evidence="2" type="ORF">V5E97_07530</name>
</gene>
<evidence type="ECO:0000256" key="1">
    <source>
        <dbReference type="SAM" id="MobiDB-lite"/>
    </source>
</evidence>
<dbReference type="InterPro" id="IPR036514">
    <property type="entry name" value="SGNH_hydro_sf"/>
</dbReference>
<reference evidence="2" key="1">
    <citation type="submission" date="2024-05" db="EMBL/GenBank/DDBJ databases">
        <title>Planctomycetes of the genus Singulisphaera possess chitinolytic capabilities.</title>
        <authorList>
            <person name="Ivanova A."/>
        </authorList>
    </citation>
    <scope>NUCLEOTIDE SEQUENCE</scope>
    <source>
        <strain evidence="2">Ch08T</strain>
    </source>
</reference>
<accession>A0AAU7CKW9</accession>
<dbReference type="AlphaFoldDB" id="A0AAU7CKW9"/>
<dbReference type="GO" id="GO:0016788">
    <property type="term" value="F:hydrolase activity, acting on ester bonds"/>
    <property type="evidence" value="ECO:0007669"/>
    <property type="project" value="UniProtKB-ARBA"/>
</dbReference>
<sequence>MTSNHSAMHATRTCFAKTLAILLLGLIPLPVGWVRARSAVDSARSNEMNRTDREINAGGYYEGLIGTDAPQGGPSELTLCLIGKPRGWGRPRASDIKRSLDGDVLMFELKPNVSQTLFGEPFVTNAFGMRGRPYQFKKPPETFRIAVLGSSIDMGWGVGTETTYVNELENWLNDHALKIGLKKRFEVLNFAVPAYSPMQRLETFRRKAIEFDPDLVLYSATMLDTRLIEIHLCDMFQSRVDLTYDFLRQAVAKAGITNRDLRLNANEKLRDKNALKAKLRPHYWSIYDATMNALATECSSAGIPLASMIIPRVGKADAPNTRDEAVAALHAVLAPHTQTLFDLSGTFDDLDPADLEIGPLDDHPNALGHHRLFRALARALVNDDLYETLFDSARPPDLDDRGPVGLPPRPTPPNDVGDNQP</sequence>